<gene>
    <name evidence="1" type="ORF">MCOR_52340</name>
</gene>
<evidence type="ECO:0000313" key="1">
    <source>
        <dbReference type="EMBL" id="CAC5420073.1"/>
    </source>
</evidence>
<keyword evidence="2" id="KW-1185">Reference proteome</keyword>
<evidence type="ECO:0000313" key="2">
    <source>
        <dbReference type="Proteomes" id="UP000507470"/>
    </source>
</evidence>
<organism evidence="1 2">
    <name type="scientific">Mytilus coruscus</name>
    <name type="common">Sea mussel</name>
    <dbReference type="NCBI Taxonomy" id="42192"/>
    <lineage>
        <taxon>Eukaryota</taxon>
        <taxon>Metazoa</taxon>
        <taxon>Spiralia</taxon>
        <taxon>Lophotrochozoa</taxon>
        <taxon>Mollusca</taxon>
        <taxon>Bivalvia</taxon>
        <taxon>Autobranchia</taxon>
        <taxon>Pteriomorphia</taxon>
        <taxon>Mytilida</taxon>
        <taxon>Mytiloidea</taxon>
        <taxon>Mytilidae</taxon>
        <taxon>Mytilinae</taxon>
        <taxon>Mytilus</taxon>
    </lineage>
</organism>
<dbReference type="Proteomes" id="UP000507470">
    <property type="component" value="Unassembled WGS sequence"/>
</dbReference>
<name>A0A6J8EJD7_MYTCO</name>
<dbReference type="AlphaFoldDB" id="A0A6J8EJD7"/>
<proteinExistence type="predicted"/>
<accession>A0A6J8EJD7</accession>
<dbReference type="OrthoDB" id="10247747at2759"/>
<dbReference type="EMBL" id="CACVKT020009075">
    <property type="protein sequence ID" value="CAC5420073.1"/>
    <property type="molecule type" value="Genomic_DNA"/>
</dbReference>
<sequence>MEKCIVCLKDDNTTTLIKLRQKGCLGIIRASQERGDCLSALKAEVRGRLESVSDLHAADAVYQQACSVNLRTCKNIPVFRSPISPDSKPENKRGRPALQEEGFYKIVDYLKHHDDEQISISDLVEKMDEMCKGNAYSQMYLKKRLKQHFGDEIIINDIWGKKSVVILRETVTCILQGYNQRPNNLNPDDKKRALSKAAAKLSKKRHPICRCHKVYLSNTSQHCISRYKFIILTRKPAVIPFYFIF</sequence>
<reference evidence="1 2" key="1">
    <citation type="submission" date="2020-06" db="EMBL/GenBank/DDBJ databases">
        <authorList>
            <person name="Li R."/>
            <person name="Bekaert M."/>
        </authorList>
    </citation>
    <scope>NUCLEOTIDE SEQUENCE [LARGE SCALE GENOMIC DNA]</scope>
    <source>
        <strain evidence="2">wild</strain>
    </source>
</reference>
<protein>
    <submittedName>
        <fullName evidence="1">Uncharacterized protein</fullName>
    </submittedName>
</protein>